<dbReference type="InterPro" id="IPR036526">
    <property type="entry name" value="C-N_Hydrolase_sf"/>
</dbReference>
<comment type="pathway">
    <text evidence="9">Protein modification; lipoprotein biosynthesis (N-acyl transfer).</text>
</comment>
<keyword evidence="3 9" id="KW-1003">Cell membrane</keyword>
<evidence type="ECO:0000256" key="6">
    <source>
        <dbReference type="ARBA" id="ARBA00022989"/>
    </source>
</evidence>
<dbReference type="Pfam" id="PF20154">
    <property type="entry name" value="LNT_N"/>
    <property type="match status" value="1"/>
</dbReference>
<dbReference type="SUPFAM" id="SSF56317">
    <property type="entry name" value="Carbon-nitrogen hydrolase"/>
    <property type="match status" value="1"/>
</dbReference>
<evidence type="ECO:0000259" key="10">
    <source>
        <dbReference type="PROSITE" id="PS50263"/>
    </source>
</evidence>
<dbReference type="PROSITE" id="PS50263">
    <property type="entry name" value="CN_HYDROLASE"/>
    <property type="match status" value="1"/>
</dbReference>
<comment type="function">
    <text evidence="9">Catalyzes the phospholipid dependent N-acylation of the N-terminal cysteine of apolipoprotein, the last step in lipoprotein maturation.</text>
</comment>
<feature type="transmembrane region" description="Helical" evidence="9">
    <location>
        <begin position="489"/>
        <end position="508"/>
    </location>
</feature>
<evidence type="ECO:0000256" key="9">
    <source>
        <dbReference type="HAMAP-Rule" id="MF_01148"/>
    </source>
</evidence>
<feature type="transmembrane region" description="Helical" evidence="9">
    <location>
        <begin position="153"/>
        <end position="170"/>
    </location>
</feature>
<dbReference type="Pfam" id="PF00795">
    <property type="entry name" value="CN_hydrolase"/>
    <property type="match status" value="1"/>
</dbReference>
<evidence type="ECO:0000256" key="1">
    <source>
        <dbReference type="ARBA" id="ARBA00004651"/>
    </source>
</evidence>
<dbReference type="InterPro" id="IPR004563">
    <property type="entry name" value="Apolipo_AcylTrfase"/>
</dbReference>
<comment type="catalytic activity">
    <reaction evidence="9">
        <text>N-terminal S-1,2-diacyl-sn-glyceryl-L-cysteinyl-[lipoprotein] + a glycerophospholipid = N-acyl-S-1,2-diacyl-sn-glyceryl-L-cysteinyl-[lipoprotein] + a 2-acyl-sn-glycero-3-phospholipid + H(+)</text>
        <dbReference type="Rhea" id="RHEA:48228"/>
        <dbReference type="Rhea" id="RHEA-COMP:14681"/>
        <dbReference type="Rhea" id="RHEA-COMP:14684"/>
        <dbReference type="ChEBI" id="CHEBI:15378"/>
        <dbReference type="ChEBI" id="CHEBI:136912"/>
        <dbReference type="ChEBI" id="CHEBI:140656"/>
        <dbReference type="ChEBI" id="CHEBI:140657"/>
        <dbReference type="ChEBI" id="CHEBI:140660"/>
        <dbReference type="EC" id="2.3.1.269"/>
    </reaction>
</comment>
<evidence type="ECO:0000313" key="12">
    <source>
        <dbReference type="Proteomes" id="UP000255279"/>
    </source>
</evidence>
<keyword evidence="11" id="KW-0449">Lipoprotein</keyword>
<feature type="transmembrane region" description="Helical" evidence="9">
    <location>
        <begin position="207"/>
        <end position="231"/>
    </location>
</feature>
<proteinExistence type="inferred from homology"/>
<dbReference type="Gene3D" id="3.60.110.10">
    <property type="entry name" value="Carbon-nitrogen hydrolase"/>
    <property type="match status" value="1"/>
</dbReference>
<dbReference type="UniPathway" id="UPA00666"/>
<accession>A0A378R528</accession>
<dbReference type="PANTHER" id="PTHR38686:SF1">
    <property type="entry name" value="APOLIPOPROTEIN N-ACYLTRANSFERASE"/>
    <property type="match status" value="1"/>
</dbReference>
<dbReference type="GO" id="GO:0042158">
    <property type="term" value="P:lipoprotein biosynthetic process"/>
    <property type="evidence" value="ECO:0007669"/>
    <property type="project" value="UniProtKB-UniRule"/>
</dbReference>
<dbReference type="HAMAP" id="MF_01148">
    <property type="entry name" value="Lnt"/>
    <property type="match status" value="1"/>
</dbReference>
<sequence length="529" mass="58900">MIKSAAKPIDYPAMPTTHRSQSVQFRLPTIIALLLALLAGAVFSYALAPHYIWGLAIVSPMVLYALLLGDVSTKRAFWTGQFYGFGLWAVGAFWLYTSIHEYGAIAPWLAVLMIGAMAFVMGLFHGVMAWLFVRFLGRQPLAFAGLWVLQEWLKTWLLTGFPWLFVGYAFTEQAWINELAPIFGVFGISFVVVLFAASIVELVRRHVGFMAISVILLAIAAVLSAAGVSWVKPTGEKLSVSLVQGNIPQDIKWLTEYRERTLAIYDQLSRGEWGQDLVVWPEAAIPLFQDEAQEYIARQERRATKADSAWISGILYRESDKFYNSVMLRGADKGLYHKQNLVPFGEYVPMAGLFDILPNLAGMQNVASTSKGNPNQAPFTIKGKKLGAAICYEVAYPETTRQNAKDSNFLLTVSNDAWFGTSAGPWQHLQMVQMRSLETGRPFVRATNTGVTAFINEKGRIMGTAPQFERVVLRGKVETFTGTTPFVRFGSYPILAISLVLVLLSLVAHRQSKRTSRTQTYYTGEGVRD</sequence>
<evidence type="ECO:0000256" key="7">
    <source>
        <dbReference type="ARBA" id="ARBA00023136"/>
    </source>
</evidence>
<comment type="subcellular location">
    <subcellularLocation>
        <location evidence="1 9">Cell membrane</location>
        <topology evidence="1 9">Multi-pass membrane protein</topology>
    </subcellularLocation>
</comment>
<keyword evidence="4 9" id="KW-0808">Transferase</keyword>
<evidence type="ECO:0000256" key="5">
    <source>
        <dbReference type="ARBA" id="ARBA00022692"/>
    </source>
</evidence>
<dbReference type="InterPro" id="IPR003010">
    <property type="entry name" value="C-N_Hydrolase"/>
</dbReference>
<evidence type="ECO:0000313" key="11">
    <source>
        <dbReference type="EMBL" id="STZ10382.1"/>
    </source>
</evidence>
<keyword evidence="7 9" id="KW-0472">Membrane</keyword>
<feature type="transmembrane region" description="Helical" evidence="9">
    <location>
        <begin position="27"/>
        <end position="45"/>
    </location>
</feature>
<evidence type="ECO:0000256" key="8">
    <source>
        <dbReference type="ARBA" id="ARBA00023315"/>
    </source>
</evidence>
<dbReference type="EC" id="2.3.1.269" evidence="9"/>
<dbReference type="NCBIfam" id="TIGR00546">
    <property type="entry name" value="lnt"/>
    <property type="match status" value="1"/>
</dbReference>
<feature type="transmembrane region" description="Helical" evidence="9">
    <location>
        <begin position="76"/>
        <end position="96"/>
    </location>
</feature>
<dbReference type="CDD" id="cd07571">
    <property type="entry name" value="ALP_N-acyl_transferase"/>
    <property type="match status" value="1"/>
</dbReference>
<gene>
    <name evidence="9 11" type="primary">lnt</name>
    <name evidence="11" type="ORF">NCTC10293_00716</name>
</gene>
<dbReference type="PANTHER" id="PTHR38686">
    <property type="entry name" value="APOLIPOPROTEIN N-ACYLTRANSFERASE"/>
    <property type="match status" value="1"/>
</dbReference>
<keyword evidence="6 9" id="KW-1133">Transmembrane helix</keyword>
<feature type="transmembrane region" description="Helical" evidence="9">
    <location>
        <begin position="108"/>
        <end position="133"/>
    </location>
</feature>
<evidence type="ECO:0000256" key="4">
    <source>
        <dbReference type="ARBA" id="ARBA00022679"/>
    </source>
</evidence>
<evidence type="ECO:0000256" key="2">
    <source>
        <dbReference type="ARBA" id="ARBA00010065"/>
    </source>
</evidence>
<dbReference type="AlphaFoldDB" id="A0A378R528"/>
<organism evidence="11 12">
    <name type="scientific">Moraxella caviae</name>
    <dbReference type="NCBI Taxonomy" id="34060"/>
    <lineage>
        <taxon>Bacteria</taxon>
        <taxon>Pseudomonadati</taxon>
        <taxon>Pseudomonadota</taxon>
        <taxon>Gammaproteobacteria</taxon>
        <taxon>Moraxellales</taxon>
        <taxon>Moraxellaceae</taxon>
        <taxon>Moraxella</taxon>
    </lineage>
</organism>
<dbReference type="EMBL" id="UGQE01000001">
    <property type="protein sequence ID" value="STZ10382.1"/>
    <property type="molecule type" value="Genomic_DNA"/>
</dbReference>
<protein>
    <recommendedName>
        <fullName evidence="9">Apolipoprotein N-acyltransferase</fullName>
        <shortName evidence="9">ALP N-acyltransferase</shortName>
        <ecNumber evidence="9">2.3.1.269</ecNumber>
    </recommendedName>
</protein>
<dbReference type="Proteomes" id="UP000255279">
    <property type="component" value="Unassembled WGS sequence"/>
</dbReference>
<dbReference type="GO" id="GO:0016410">
    <property type="term" value="F:N-acyltransferase activity"/>
    <property type="evidence" value="ECO:0007669"/>
    <property type="project" value="UniProtKB-UniRule"/>
</dbReference>
<comment type="similarity">
    <text evidence="2 9">Belongs to the CN hydrolase family. Apolipoprotein N-acyltransferase subfamily.</text>
</comment>
<feature type="domain" description="CN hydrolase" evidence="10">
    <location>
        <begin position="243"/>
        <end position="479"/>
    </location>
</feature>
<dbReference type="InterPro" id="IPR045378">
    <property type="entry name" value="LNT_N"/>
</dbReference>
<keyword evidence="5 9" id="KW-0812">Transmembrane</keyword>
<keyword evidence="8 9" id="KW-0012">Acyltransferase</keyword>
<name>A0A378R528_9GAMM</name>
<reference evidence="11 12" key="1">
    <citation type="submission" date="2018-06" db="EMBL/GenBank/DDBJ databases">
        <authorList>
            <consortium name="Pathogen Informatics"/>
            <person name="Doyle S."/>
        </authorList>
    </citation>
    <scope>NUCLEOTIDE SEQUENCE [LARGE SCALE GENOMIC DNA]</scope>
    <source>
        <strain evidence="11 12">NCTC10293</strain>
    </source>
</reference>
<dbReference type="RefSeq" id="WP_371829194.1">
    <property type="nucleotide sequence ID" value="NZ_CAACXO010000007.1"/>
</dbReference>
<evidence type="ECO:0000256" key="3">
    <source>
        <dbReference type="ARBA" id="ARBA00022475"/>
    </source>
</evidence>
<dbReference type="GO" id="GO:0005886">
    <property type="term" value="C:plasma membrane"/>
    <property type="evidence" value="ECO:0007669"/>
    <property type="project" value="UniProtKB-SubCell"/>
</dbReference>
<feature type="transmembrane region" description="Helical" evidence="9">
    <location>
        <begin position="51"/>
        <end position="69"/>
    </location>
</feature>
<feature type="transmembrane region" description="Helical" evidence="9">
    <location>
        <begin position="182"/>
        <end position="200"/>
    </location>
</feature>